<proteinExistence type="inferred from homology"/>
<dbReference type="InterPro" id="IPR051130">
    <property type="entry name" value="Mito_struct-func_regulator"/>
</dbReference>
<keyword evidence="6" id="KW-1185">Reference proteome</keyword>
<evidence type="ECO:0000256" key="2">
    <source>
        <dbReference type="SAM" id="MobiDB-lite"/>
    </source>
</evidence>
<protein>
    <recommendedName>
        <fullName evidence="7">ABC1-domain-containing protein</fullName>
    </recommendedName>
</protein>
<dbReference type="PANTHER" id="PTHR43173:SF28">
    <property type="entry name" value="AARF DOMAIN CONTAINING KINASE 5"/>
    <property type="match status" value="1"/>
</dbReference>
<dbReference type="Gene3D" id="2.60.120.430">
    <property type="entry name" value="Galactose-binding lectin"/>
    <property type="match status" value="1"/>
</dbReference>
<reference evidence="5 6" key="1">
    <citation type="journal article" date="2024" name="Nat. Commun.">
        <title>Phylogenomics reveals the evolutionary origins of lichenization in chlorophyte algae.</title>
        <authorList>
            <person name="Puginier C."/>
            <person name="Libourel C."/>
            <person name="Otte J."/>
            <person name="Skaloud P."/>
            <person name="Haon M."/>
            <person name="Grisel S."/>
            <person name="Petersen M."/>
            <person name="Berrin J.G."/>
            <person name="Delaux P.M."/>
            <person name="Dal Grande F."/>
            <person name="Keller J."/>
        </authorList>
    </citation>
    <scope>NUCLEOTIDE SEQUENCE [LARGE SCALE GENOMIC DNA]</scope>
    <source>
        <strain evidence="5 6">SAG 216-7</strain>
    </source>
</reference>
<dbReference type="InterPro" id="IPR004147">
    <property type="entry name" value="ABC1_dom"/>
</dbReference>
<evidence type="ECO:0000313" key="6">
    <source>
        <dbReference type="Proteomes" id="UP001491310"/>
    </source>
</evidence>
<sequence>MVVKNSAGRLLTTFTSGTGKADGTPAVHHSSVAVRSRHRWLRIPAIAALAVSGAGLALLVACDFDEVRAVAVLASVPRTTWAVSWGVRSGLAYVRCMAAHSDRSGQEYRRDLSLLHGACARRLVRLCQSNGGVYVKAAQLLSTAQTVPAEYRTALEVLQDQAEPRPYADVELAIQRELGLPIAALFAEFEPEARAAASLAQVHKAQLADGREVAVKVQYVGLETAVNADFTTLSLLADAAARFFPGSFDFGWVLSELRKNLAKELDFRLEASNAQQLAHAFVGSRGVKVPQPVPELSGERVLTMEWIDGCKLTDRESLVAMRLHPRDVALELLHAFAQMTFVDGFVHGDPHGGNILVRPHPAPQRFWYRWFGGQWQEPQLVLLDHGLIVDIPDALRQQYCQLWCSFVLNDQATAAAVATQIAGPKGGELLPKLLRPGALRSEEQRKALRSQAGVSSIGDLGRLLEGLPRPLVDFLKVSAITRGAATRLGSSIQDRLRINATYALKGMSISRLPGGRIQYEGSLQSRRRRLRIGVVLGLVEPNLVREIHSYIFMRETMQTRKVTRLASNPSRERGKMALIAGPENASVFLPGRTSDRWQMGGAKSTTAALVSYVTTTGHAAHWMAYVFLISLLGGNFAEGASYKPTNFNLCGDSFIDADGLQWYGKNFITPSSSGNSCINTLNPIAIDTEICAAPDCQQIQLQQMFQYSQTAHNLTYTNLGVGNIGKQNTIYLVTLYFAEYTATAVGQRVFSVSINSVTVVTNVDIYAITGGQDRALSLSYEYYSGTRSNFDISLPTTAGLTSILAGLSFGWATNTSITYLPSSTTVGGAAVTFQAVTISLNPNLLNVTDGNMTFYINGVYFMSTTVVVQLDGTVLASVTGSSTTFCNCSGGTFTVTATYSGSFAHPVLVYSSSQATFSLAFNCLTTTSESTTTTPATTSTPAPTTTPATTTSNHPTITPTLSTTPATTTSTTPTTTAAPSTTPALVTSTPLASTTPPPTTGNVEITMTAEFSPNPPLPGQPLTISGAASASSGPAPTGNVTVYVDRLPVATVPVVPESGSGRRLLAASSLFSVTIIAPSTPGVHVITAVFTPASGGSGGGKPIVAPVVVTIEVEGCKVAVAISSPALQFPSCTDPLRVTASVTASNGTAPPNGVVTLSISGLYSPAIGVTPLNVTLASANISGGAAVFDLQPRSHMAAAVQALAGTQQIS</sequence>
<dbReference type="Gene3D" id="2.60.40.10">
    <property type="entry name" value="Immunoglobulins"/>
    <property type="match status" value="1"/>
</dbReference>
<dbReference type="SUPFAM" id="SSF56112">
    <property type="entry name" value="Protein kinase-like (PK-like)"/>
    <property type="match status" value="1"/>
</dbReference>
<dbReference type="PANTHER" id="PTHR43173">
    <property type="entry name" value="ABC1 FAMILY PROTEIN"/>
    <property type="match status" value="1"/>
</dbReference>
<comment type="caution">
    <text evidence="5">The sequence shown here is derived from an EMBL/GenBank/DDBJ whole genome shotgun (WGS) entry which is preliminary data.</text>
</comment>
<feature type="compositionally biased region" description="Low complexity" evidence="2">
    <location>
        <begin position="929"/>
        <end position="994"/>
    </location>
</feature>
<evidence type="ECO:0000256" key="1">
    <source>
        <dbReference type="ARBA" id="ARBA00009670"/>
    </source>
</evidence>
<dbReference type="InterPro" id="IPR013783">
    <property type="entry name" value="Ig-like_fold"/>
</dbReference>
<evidence type="ECO:0000259" key="4">
    <source>
        <dbReference type="Pfam" id="PF11721"/>
    </source>
</evidence>
<name>A0ABR2YRE4_9CHLO</name>
<dbReference type="InterPro" id="IPR021720">
    <property type="entry name" value="Malectin_dom"/>
</dbReference>
<evidence type="ECO:0000313" key="5">
    <source>
        <dbReference type="EMBL" id="KAK9909433.1"/>
    </source>
</evidence>
<accession>A0ABR2YRE4</accession>
<comment type="similarity">
    <text evidence="1">Belongs to the protein kinase superfamily. ADCK protein kinase family.</text>
</comment>
<evidence type="ECO:0008006" key="7">
    <source>
        <dbReference type="Google" id="ProtNLM"/>
    </source>
</evidence>
<feature type="region of interest" description="Disordered" evidence="2">
    <location>
        <begin position="929"/>
        <end position="998"/>
    </location>
</feature>
<evidence type="ECO:0000259" key="3">
    <source>
        <dbReference type="Pfam" id="PF03109"/>
    </source>
</evidence>
<dbReference type="EMBL" id="JALJOT010000006">
    <property type="protein sequence ID" value="KAK9909433.1"/>
    <property type="molecule type" value="Genomic_DNA"/>
</dbReference>
<feature type="domain" description="ABC1 atypical kinase-like" evidence="3">
    <location>
        <begin position="158"/>
        <end position="415"/>
    </location>
</feature>
<feature type="domain" description="Malectin" evidence="4">
    <location>
        <begin position="698"/>
        <end position="780"/>
    </location>
</feature>
<dbReference type="Pfam" id="PF11721">
    <property type="entry name" value="Malectin"/>
    <property type="match status" value="1"/>
</dbReference>
<gene>
    <name evidence="5" type="ORF">WJX75_002228</name>
</gene>
<dbReference type="Pfam" id="PF03109">
    <property type="entry name" value="ABC1"/>
    <property type="match status" value="1"/>
</dbReference>
<dbReference type="CDD" id="cd13969">
    <property type="entry name" value="ADCK1-like"/>
    <property type="match status" value="1"/>
</dbReference>
<organism evidence="5 6">
    <name type="scientific">Coccomyxa subellipsoidea</name>
    <dbReference type="NCBI Taxonomy" id="248742"/>
    <lineage>
        <taxon>Eukaryota</taxon>
        <taxon>Viridiplantae</taxon>
        <taxon>Chlorophyta</taxon>
        <taxon>core chlorophytes</taxon>
        <taxon>Trebouxiophyceae</taxon>
        <taxon>Trebouxiophyceae incertae sedis</taxon>
        <taxon>Coccomyxaceae</taxon>
        <taxon>Coccomyxa</taxon>
    </lineage>
</organism>
<dbReference type="InterPro" id="IPR045307">
    <property type="entry name" value="ADCK1_dom"/>
</dbReference>
<dbReference type="Proteomes" id="UP001491310">
    <property type="component" value="Unassembled WGS sequence"/>
</dbReference>
<dbReference type="InterPro" id="IPR011009">
    <property type="entry name" value="Kinase-like_dom_sf"/>
</dbReference>